<reference evidence="3" key="2">
    <citation type="submission" date="2017-10" db="EMBL/GenBank/DDBJ databases">
        <title>Ladona fulva Genome sequencing and assembly.</title>
        <authorList>
            <person name="Murali S."/>
            <person name="Richards S."/>
            <person name="Bandaranaike D."/>
            <person name="Bellair M."/>
            <person name="Blankenburg K."/>
            <person name="Chao H."/>
            <person name="Dinh H."/>
            <person name="Doddapaneni H."/>
            <person name="Dugan-Rocha S."/>
            <person name="Elkadiri S."/>
            <person name="Gnanaolivu R."/>
            <person name="Hernandez B."/>
            <person name="Skinner E."/>
            <person name="Javaid M."/>
            <person name="Lee S."/>
            <person name="Li M."/>
            <person name="Ming W."/>
            <person name="Munidasa M."/>
            <person name="Muniz J."/>
            <person name="Nguyen L."/>
            <person name="Hughes D."/>
            <person name="Osuji N."/>
            <person name="Pu L.-L."/>
            <person name="Puazo M."/>
            <person name="Qu C."/>
            <person name="Quiroz J."/>
            <person name="Raj R."/>
            <person name="Weissenberger G."/>
            <person name="Xin Y."/>
            <person name="Zou X."/>
            <person name="Han Y."/>
            <person name="Worley K."/>
            <person name="Muzny D."/>
            <person name="Gibbs R."/>
        </authorList>
    </citation>
    <scope>NUCLEOTIDE SEQUENCE</scope>
    <source>
        <strain evidence="3">Sampled in the wild</strain>
    </source>
</reference>
<sequence length="178" mass="18423">MLRLSRCYIKVFRRGLTTAFCDYLPAKIPLRTTSLSIAMKYLAVICLALVGVASAGILAPATTLVRTPNLDSAVIKSERLGGNFAYSSVEGHSYAALTPVVRHVATPVAVSYSAPLVAPAIVAAPAYAHPYPLHYPITFAHPTVIGEAAPAPAADAAPVESAPAAAEPASDTVEVEAA</sequence>
<protein>
    <submittedName>
        <fullName evidence="3">Uncharacterized protein</fullName>
    </submittedName>
</protein>
<evidence type="ECO:0000256" key="2">
    <source>
        <dbReference type="SAM" id="Phobius"/>
    </source>
</evidence>
<evidence type="ECO:0000313" key="3">
    <source>
        <dbReference type="EMBL" id="KAG8238466.1"/>
    </source>
</evidence>
<reference evidence="3" key="1">
    <citation type="submission" date="2013-04" db="EMBL/GenBank/DDBJ databases">
        <authorList>
            <person name="Qu J."/>
            <person name="Murali S.C."/>
            <person name="Bandaranaike D."/>
            <person name="Bellair M."/>
            <person name="Blankenburg K."/>
            <person name="Chao H."/>
            <person name="Dinh H."/>
            <person name="Doddapaneni H."/>
            <person name="Downs B."/>
            <person name="Dugan-Rocha S."/>
            <person name="Elkadiri S."/>
            <person name="Gnanaolivu R.D."/>
            <person name="Hernandez B."/>
            <person name="Javaid M."/>
            <person name="Jayaseelan J.C."/>
            <person name="Lee S."/>
            <person name="Li M."/>
            <person name="Ming W."/>
            <person name="Munidasa M."/>
            <person name="Muniz J."/>
            <person name="Nguyen L."/>
            <person name="Ongeri F."/>
            <person name="Osuji N."/>
            <person name="Pu L.-L."/>
            <person name="Puazo M."/>
            <person name="Qu C."/>
            <person name="Quiroz J."/>
            <person name="Raj R."/>
            <person name="Weissenberger G."/>
            <person name="Xin Y."/>
            <person name="Zou X."/>
            <person name="Han Y."/>
            <person name="Richards S."/>
            <person name="Worley K."/>
            <person name="Muzny D."/>
            <person name="Gibbs R."/>
        </authorList>
    </citation>
    <scope>NUCLEOTIDE SEQUENCE</scope>
    <source>
        <strain evidence="3">Sampled in the wild</strain>
    </source>
</reference>
<dbReference type="AlphaFoldDB" id="A0A8K0KRE2"/>
<keyword evidence="2" id="KW-0472">Membrane</keyword>
<evidence type="ECO:0000256" key="1">
    <source>
        <dbReference type="SAM" id="MobiDB-lite"/>
    </source>
</evidence>
<keyword evidence="4" id="KW-1185">Reference proteome</keyword>
<feature type="region of interest" description="Disordered" evidence="1">
    <location>
        <begin position="156"/>
        <end position="178"/>
    </location>
</feature>
<accession>A0A8K0KRE2</accession>
<dbReference type="OrthoDB" id="8250900at2759"/>
<gene>
    <name evidence="3" type="ORF">J437_LFUL016923</name>
</gene>
<organism evidence="3 4">
    <name type="scientific">Ladona fulva</name>
    <name type="common">Scarce chaser dragonfly</name>
    <name type="synonym">Libellula fulva</name>
    <dbReference type="NCBI Taxonomy" id="123851"/>
    <lineage>
        <taxon>Eukaryota</taxon>
        <taxon>Metazoa</taxon>
        <taxon>Ecdysozoa</taxon>
        <taxon>Arthropoda</taxon>
        <taxon>Hexapoda</taxon>
        <taxon>Insecta</taxon>
        <taxon>Pterygota</taxon>
        <taxon>Palaeoptera</taxon>
        <taxon>Odonata</taxon>
        <taxon>Epiprocta</taxon>
        <taxon>Anisoptera</taxon>
        <taxon>Libelluloidea</taxon>
        <taxon>Libellulidae</taxon>
        <taxon>Ladona</taxon>
    </lineage>
</organism>
<dbReference type="EMBL" id="KZ309355">
    <property type="protein sequence ID" value="KAG8238466.1"/>
    <property type="molecule type" value="Genomic_DNA"/>
</dbReference>
<feature type="compositionally biased region" description="Low complexity" evidence="1">
    <location>
        <begin position="156"/>
        <end position="171"/>
    </location>
</feature>
<comment type="caution">
    <text evidence="3">The sequence shown here is derived from an EMBL/GenBank/DDBJ whole genome shotgun (WGS) entry which is preliminary data.</text>
</comment>
<keyword evidence="2" id="KW-1133">Transmembrane helix</keyword>
<name>A0A8K0KRE2_LADFU</name>
<evidence type="ECO:0000313" key="4">
    <source>
        <dbReference type="Proteomes" id="UP000792457"/>
    </source>
</evidence>
<keyword evidence="2" id="KW-0812">Transmembrane</keyword>
<proteinExistence type="predicted"/>
<feature type="transmembrane region" description="Helical" evidence="2">
    <location>
        <begin position="41"/>
        <end position="61"/>
    </location>
</feature>
<dbReference type="Proteomes" id="UP000792457">
    <property type="component" value="Unassembled WGS sequence"/>
</dbReference>